<dbReference type="AlphaFoldDB" id="A0A2P2GKU8"/>
<sequence>MEATIYWGVPAPREGPAALNMPMDIVEGGIAAVAAAFSGWAAYSAMKAADAADDNSKVANQTAELARQTAEAVAQIERDRWHKELTPRIVCRLTQERGMLELVVAYEGPTTLGKLSVVSLTIRDDRDRSTAPALGGGLPLEEVKATIWGPYRFTSRTPEDNTGRTATPFSVEPGDEMRFSVTPTFPHRLYGGDGNTAQWRAEFLPKDFRLWVGCEAEGHKPWKLMADVPHEDGVSRDPAGVLAS</sequence>
<protein>
    <submittedName>
        <fullName evidence="2">Uncharacterized protein</fullName>
    </submittedName>
</protein>
<keyword evidence="3" id="KW-1185">Reference proteome</keyword>
<comment type="caution">
    <text evidence="2">The sequence shown here is derived from an EMBL/GenBank/DDBJ whole genome shotgun (WGS) entry which is preliminary data.</text>
</comment>
<evidence type="ECO:0000313" key="2">
    <source>
        <dbReference type="EMBL" id="KKZ72130.1"/>
    </source>
</evidence>
<evidence type="ECO:0000256" key="1">
    <source>
        <dbReference type="SAM" id="MobiDB-lite"/>
    </source>
</evidence>
<proteinExistence type="predicted"/>
<evidence type="ECO:0000313" key="3">
    <source>
        <dbReference type="Proteomes" id="UP000265325"/>
    </source>
</evidence>
<feature type="region of interest" description="Disordered" evidence="1">
    <location>
        <begin position="154"/>
        <end position="177"/>
    </location>
</feature>
<organism evidence="2 3">
    <name type="scientific">Streptomyces showdoensis</name>
    <dbReference type="NCBI Taxonomy" id="68268"/>
    <lineage>
        <taxon>Bacteria</taxon>
        <taxon>Bacillati</taxon>
        <taxon>Actinomycetota</taxon>
        <taxon>Actinomycetes</taxon>
        <taxon>Kitasatosporales</taxon>
        <taxon>Streptomycetaceae</taxon>
        <taxon>Streptomyces</taxon>
    </lineage>
</organism>
<gene>
    <name evidence="2" type="ORF">VO63_20370</name>
</gene>
<dbReference type="EMBL" id="LAQS01000030">
    <property type="protein sequence ID" value="KKZ72130.1"/>
    <property type="molecule type" value="Genomic_DNA"/>
</dbReference>
<accession>A0A2P2GKU8</accession>
<name>A0A2P2GKU8_STREW</name>
<dbReference type="Proteomes" id="UP000265325">
    <property type="component" value="Unassembled WGS sequence"/>
</dbReference>
<reference evidence="2 3" key="1">
    <citation type="submission" date="2015-05" db="EMBL/GenBank/DDBJ databases">
        <title>Draft Genome assembly of Streptomyces showdoensis.</title>
        <authorList>
            <person name="Thapa K.K."/>
            <person name="Metsa-Ketela M."/>
        </authorList>
    </citation>
    <scope>NUCLEOTIDE SEQUENCE [LARGE SCALE GENOMIC DNA]</scope>
    <source>
        <strain evidence="2 3">ATCC 15227</strain>
    </source>
</reference>